<protein>
    <submittedName>
        <fullName evidence="7">Pyridoxal-dependent aspartate 1-decarboxylase</fullName>
    </submittedName>
</protein>
<dbReference type="NCBIfam" id="TIGR03799">
    <property type="entry name" value="NOD_PanD_pyr"/>
    <property type="match status" value="1"/>
</dbReference>
<evidence type="ECO:0000256" key="4">
    <source>
        <dbReference type="ARBA" id="ARBA00022898"/>
    </source>
</evidence>
<dbReference type="Gene3D" id="3.90.1150.10">
    <property type="entry name" value="Aspartate Aminotransferase, domain 1"/>
    <property type="match status" value="1"/>
</dbReference>
<organism evidence="7 8">
    <name type="scientific">Pseudomonas fungipugnans</name>
    <dbReference type="NCBI Taxonomy" id="3024217"/>
    <lineage>
        <taxon>Bacteria</taxon>
        <taxon>Pseudomonadati</taxon>
        <taxon>Pseudomonadota</taxon>
        <taxon>Gammaproteobacteria</taxon>
        <taxon>Pseudomonadales</taxon>
        <taxon>Pseudomonadaceae</taxon>
        <taxon>Pseudomonas</taxon>
    </lineage>
</organism>
<dbReference type="Gene3D" id="3.40.640.10">
    <property type="entry name" value="Type I PLP-dependent aspartate aminotransferase-like (Major domain)"/>
    <property type="match status" value="1"/>
</dbReference>
<name>A0ABT6QIM1_9PSED</name>
<evidence type="ECO:0000256" key="5">
    <source>
        <dbReference type="ARBA" id="ARBA00023239"/>
    </source>
</evidence>
<reference evidence="7 8" key="1">
    <citation type="submission" date="2023-02" db="EMBL/GenBank/DDBJ databases">
        <title>Pseudomonas chrutzelriedensis sp. nov., a potently antifungal strain isolated from moss.</title>
        <authorList>
            <person name="Schnyder A."/>
            <person name="Kalawong R."/>
            <person name="Eberl L."/>
            <person name="Agnoli K."/>
        </authorList>
    </citation>
    <scope>NUCLEOTIDE SEQUENCE [LARGE SCALE GENOMIC DNA]</scope>
    <source>
        <strain evidence="7 8">681</strain>
    </source>
</reference>
<dbReference type="SUPFAM" id="SSF53383">
    <property type="entry name" value="PLP-dependent transferases"/>
    <property type="match status" value="1"/>
</dbReference>
<proteinExistence type="inferred from homology"/>
<evidence type="ECO:0000313" key="7">
    <source>
        <dbReference type="EMBL" id="MDI2590640.1"/>
    </source>
</evidence>
<keyword evidence="8" id="KW-1185">Reference proteome</keyword>
<evidence type="ECO:0000256" key="3">
    <source>
        <dbReference type="ARBA" id="ARBA00022793"/>
    </source>
</evidence>
<dbReference type="InterPro" id="IPR015422">
    <property type="entry name" value="PyrdxlP-dep_Trfase_small"/>
</dbReference>
<dbReference type="PANTHER" id="PTHR45677:SF8">
    <property type="entry name" value="CYSTEINE SULFINIC ACID DECARBOXYLASE"/>
    <property type="match status" value="1"/>
</dbReference>
<evidence type="ECO:0000256" key="6">
    <source>
        <dbReference type="RuleBase" id="RU000382"/>
    </source>
</evidence>
<dbReference type="InterPro" id="IPR015421">
    <property type="entry name" value="PyrdxlP-dep_Trfase_major"/>
</dbReference>
<sequence>MTQFEHGIDRTLPDDGARPGEAVSVHLQALLRLFGASTGNGRVLNELERTIAGDPVGYFNSPAFGGDMKEALETAFSSACLPELPVSIDEHVQHLQDKVFSRATPTASPRFVGHMTSALPSYLLPLAKIMTALNQNPVKLETSNAFTPLERQVLGMLHQLVFGCSEDFYRQSLQSGEHVLGAFCAGGTTANITALWASRNNLMPADQGFAGVAREGLASGLKHYGYDGLALLVSERGHYSLKKAADILGIGQDHLIAVPTDGAGRIRIGALQSCVERLRLGNIKPLALIGIAGTTETGAIDNLDAMADVAGQAGCHFHVDAAWGGASLMSDRQRPLFKGIERADSVVIDAHKQLYVPMGAGLVFFKRPMLATAISQHANYIVRKGSKDLGRHTLEGSRSAMAMLLYANLHILGRRGYEQLIDHGVDNARYFAELIKQQDDFELLSEPQLCLLTYRHVPSVIMQALRKADGAQWVALQDGLDALNEDIQERQRDAGRSFVSRTRLTPDVSGGRSICVLRVVLANPLTTPSILKDILHEQRALALDSRCLAPLLALLTPPAQSSAPVRG</sequence>
<dbReference type="InterPro" id="IPR015424">
    <property type="entry name" value="PyrdxlP-dep_Trfase"/>
</dbReference>
<comment type="cofactor">
    <cofactor evidence="1 6">
        <name>pyridoxal 5'-phosphate</name>
        <dbReference type="ChEBI" id="CHEBI:597326"/>
    </cofactor>
</comment>
<evidence type="ECO:0000313" key="8">
    <source>
        <dbReference type="Proteomes" id="UP001159100"/>
    </source>
</evidence>
<keyword evidence="4 6" id="KW-0663">Pyridoxal phosphate</keyword>
<keyword evidence="5 6" id="KW-0456">Lyase</keyword>
<comment type="similarity">
    <text evidence="2 6">Belongs to the group II decarboxylase family.</text>
</comment>
<dbReference type="PANTHER" id="PTHR45677">
    <property type="entry name" value="GLUTAMATE DECARBOXYLASE-RELATED"/>
    <property type="match status" value="1"/>
</dbReference>
<dbReference type="RefSeq" id="WP_259494685.1">
    <property type="nucleotide sequence ID" value="NZ_JARBWL010000001.1"/>
</dbReference>
<accession>A0ABT6QIM1</accession>
<dbReference type="InterPro" id="IPR002129">
    <property type="entry name" value="PyrdxlP-dep_de-COase"/>
</dbReference>
<dbReference type="Proteomes" id="UP001159100">
    <property type="component" value="Unassembled WGS sequence"/>
</dbReference>
<gene>
    <name evidence="7" type="primary">panP</name>
    <name evidence="7" type="ORF">POF45_04220</name>
</gene>
<dbReference type="EMBL" id="JARBWL010000001">
    <property type="protein sequence ID" value="MDI2590640.1"/>
    <property type="molecule type" value="Genomic_DNA"/>
</dbReference>
<comment type="caution">
    <text evidence="7">The sequence shown here is derived from an EMBL/GenBank/DDBJ whole genome shotgun (WGS) entry which is preliminary data.</text>
</comment>
<keyword evidence="3" id="KW-0210">Decarboxylase</keyword>
<dbReference type="Pfam" id="PF00282">
    <property type="entry name" value="Pyridoxal_deC"/>
    <property type="match status" value="1"/>
</dbReference>
<evidence type="ECO:0000256" key="1">
    <source>
        <dbReference type="ARBA" id="ARBA00001933"/>
    </source>
</evidence>
<dbReference type="InterPro" id="IPR022517">
    <property type="entry name" value="Asp_decarboxylase_pyridox"/>
</dbReference>
<evidence type="ECO:0000256" key="2">
    <source>
        <dbReference type="ARBA" id="ARBA00009533"/>
    </source>
</evidence>